<protein>
    <submittedName>
        <fullName evidence="1">Uncharacterized protein</fullName>
    </submittedName>
</protein>
<evidence type="ECO:0000313" key="2">
    <source>
        <dbReference type="Proteomes" id="UP001469553"/>
    </source>
</evidence>
<organism evidence="1 2">
    <name type="scientific">Ameca splendens</name>
    <dbReference type="NCBI Taxonomy" id="208324"/>
    <lineage>
        <taxon>Eukaryota</taxon>
        <taxon>Metazoa</taxon>
        <taxon>Chordata</taxon>
        <taxon>Craniata</taxon>
        <taxon>Vertebrata</taxon>
        <taxon>Euteleostomi</taxon>
        <taxon>Actinopterygii</taxon>
        <taxon>Neopterygii</taxon>
        <taxon>Teleostei</taxon>
        <taxon>Neoteleostei</taxon>
        <taxon>Acanthomorphata</taxon>
        <taxon>Ovalentaria</taxon>
        <taxon>Atherinomorphae</taxon>
        <taxon>Cyprinodontiformes</taxon>
        <taxon>Goodeidae</taxon>
        <taxon>Ameca</taxon>
    </lineage>
</organism>
<accession>A0ABV0ZKH8</accession>
<name>A0ABV0ZKH8_9TELE</name>
<reference evidence="1 2" key="1">
    <citation type="submission" date="2021-06" db="EMBL/GenBank/DDBJ databases">
        <authorList>
            <person name="Palmer J.M."/>
        </authorList>
    </citation>
    <scope>NUCLEOTIDE SEQUENCE [LARGE SCALE GENOMIC DNA]</scope>
    <source>
        <strain evidence="1 2">AS_MEX2019</strain>
        <tissue evidence="1">Muscle</tissue>
    </source>
</reference>
<dbReference type="Proteomes" id="UP001469553">
    <property type="component" value="Unassembled WGS sequence"/>
</dbReference>
<sequence length="83" mass="9707">METVFRNVWLRNKMPPPKKRLKRQQDFVFFKTDVNEQQCSSTNTEKVEDGARLKDGALSQDGIMNSLLDSEADFHEADLYCFF</sequence>
<gene>
    <name evidence="1" type="ORF">AMECASPLE_010277</name>
</gene>
<proteinExistence type="predicted"/>
<comment type="caution">
    <text evidence="1">The sequence shown here is derived from an EMBL/GenBank/DDBJ whole genome shotgun (WGS) entry which is preliminary data.</text>
</comment>
<dbReference type="EMBL" id="JAHRIP010066426">
    <property type="protein sequence ID" value="MEQ2306640.1"/>
    <property type="molecule type" value="Genomic_DNA"/>
</dbReference>
<evidence type="ECO:0000313" key="1">
    <source>
        <dbReference type="EMBL" id="MEQ2306640.1"/>
    </source>
</evidence>
<keyword evidence="2" id="KW-1185">Reference proteome</keyword>